<keyword evidence="4" id="KW-1185">Reference proteome</keyword>
<comment type="caution">
    <text evidence="3">The sequence shown here is derived from an EMBL/GenBank/DDBJ whole genome shotgun (WGS) entry which is preliminary data.</text>
</comment>
<dbReference type="Gene3D" id="2.120.10.80">
    <property type="entry name" value="Kelch-type beta propeller"/>
    <property type="match status" value="2"/>
</dbReference>
<keyword evidence="1" id="KW-0880">Kelch repeat</keyword>
<evidence type="ECO:0000313" key="4">
    <source>
        <dbReference type="Proteomes" id="UP000187209"/>
    </source>
</evidence>
<gene>
    <name evidence="3" type="ORF">SteCoe_37847</name>
</gene>
<protein>
    <submittedName>
        <fullName evidence="3">Uncharacterized protein</fullName>
    </submittedName>
</protein>
<organism evidence="3 4">
    <name type="scientific">Stentor coeruleus</name>
    <dbReference type="NCBI Taxonomy" id="5963"/>
    <lineage>
        <taxon>Eukaryota</taxon>
        <taxon>Sar</taxon>
        <taxon>Alveolata</taxon>
        <taxon>Ciliophora</taxon>
        <taxon>Postciliodesmatophora</taxon>
        <taxon>Heterotrichea</taxon>
        <taxon>Heterotrichida</taxon>
        <taxon>Stentoridae</taxon>
        <taxon>Stentor</taxon>
    </lineage>
</organism>
<proteinExistence type="predicted"/>
<sequence>MSRNEFSQSSHLTNLSPLEKSKFIEVLTSFESQKIHLENLHSIMSIGEIRKLSHDTSPEDDYWDSKWTISHSVVSGRQLSRWGCAAASIDDKLYLFGGRGSDSRPRNSFHILDLSTNHFSIFKTNNTPKGREGHSMSAYKNLLVIYGGCEGGEDENEPFEDIWIVDVENKTWKKPSTTGKKPEAREGHAAGVIRNFMVIYGGSGIKGLLSNMFAFNLTTFEWKELEQQGAQMGVRESMSSAVVNDCMYIFGGNISDHSSENDEYNDDFFSVTLKNYTALCKKIHIDGPSPPKRLSHSLSNLQNRYLILFGGESFGNALNDIWVYSIEKNIWHEIKPQNQILARMAHVCFCYKDSVIVYGGMTKDQSVRSDLAVLKFGKCEINISNGSGVNPKRKFTKILNVTARTVPSIAHQDPETAISSCEQCGHSSSCCKFLSRYPMVSYPIINFFPRIQISTNSIEQMASMFQDPFAAMLRINEVMNSPNASFNIIGTTNIKGNQIVKILAFEVQKDYGYVKNYDNDIENYQKYIGNSLKNSGISQVPILEISNKIEFTPDQLAKLCSGVGSSSFIPAFFKLSDTAVVISRSSTYLTVVLMHKSDLYIPLFFAVFDNKGEPIYPSKYLTHANMVNIYSRSHLQSSDIFRHPLGTSIFLYTKDLESIVGDILYQGNSFSHLVSKVKNVQYIVAGTLIKKDKQSKDEFINRSLLYKTSTNLFSVLVYIKKKLVYWEFKKNEKGKRAREECTVVKLIEDEFICKVTGQLAWNLKTFNIFADLYSPMKKRLTE</sequence>
<dbReference type="InterPro" id="IPR015915">
    <property type="entry name" value="Kelch-typ_b-propeller"/>
</dbReference>
<dbReference type="InterPro" id="IPR011043">
    <property type="entry name" value="Gal_Oxase/kelch_b-propeller"/>
</dbReference>
<dbReference type="PANTHER" id="PTHR46093">
    <property type="entry name" value="ACYL-COA-BINDING DOMAIN-CONTAINING PROTEIN 5"/>
    <property type="match status" value="1"/>
</dbReference>
<evidence type="ECO:0000256" key="1">
    <source>
        <dbReference type="ARBA" id="ARBA00022441"/>
    </source>
</evidence>
<reference evidence="3 4" key="1">
    <citation type="submission" date="2016-11" db="EMBL/GenBank/DDBJ databases">
        <title>The macronuclear genome of Stentor coeruleus: a giant cell with tiny introns.</title>
        <authorList>
            <person name="Slabodnick M."/>
            <person name="Ruby J.G."/>
            <person name="Reiff S.B."/>
            <person name="Swart E.C."/>
            <person name="Gosai S."/>
            <person name="Prabakaran S."/>
            <person name="Witkowska E."/>
            <person name="Larue G.E."/>
            <person name="Fisher S."/>
            <person name="Freeman R.M."/>
            <person name="Gunawardena J."/>
            <person name="Chu W."/>
            <person name="Stover N.A."/>
            <person name="Gregory B.D."/>
            <person name="Nowacki M."/>
            <person name="Derisi J."/>
            <person name="Roy S.W."/>
            <person name="Marshall W.F."/>
            <person name="Sood P."/>
        </authorList>
    </citation>
    <scope>NUCLEOTIDE SEQUENCE [LARGE SCALE GENOMIC DNA]</scope>
    <source>
        <strain evidence="3">WM001</strain>
    </source>
</reference>
<dbReference type="EMBL" id="MPUH01002014">
    <property type="protein sequence ID" value="OMJ65648.1"/>
    <property type="molecule type" value="Genomic_DNA"/>
</dbReference>
<dbReference type="SMART" id="SM00612">
    <property type="entry name" value="Kelch"/>
    <property type="match status" value="3"/>
</dbReference>
<keyword evidence="2" id="KW-0677">Repeat</keyword>
<dbReference type="Pfam" id="PF01344">
    <property type="entry name" value="Kelch_1"/>
    <property type="match status" value="1"/>
</dbReference>
<dbReference type="AlphaFoldDB" id="A0A1R2AM92"/>
<dbReference type="SUPFAM" id="SSF50965">
    <property type="entry name" value="Galactose oxidase, central domain"/>
    <property type="match status" value="1"/>
</dbReference>
<accession>A0A1R2AM92</accession>
<dbReference type="InterPro" id="IPR006652">
    <property type="entry name" value="Kelch_1"/>
</dbReference>
<dbReference type="Pfam" id="PF24681">
    <property type="entry name" value="Kelch_KLHDC2_KLHL20_DRC7"/>
    <property type="match status" value="1"/>
</dbReference>
<name>A0A1R2AM92_9CILI</name>
<evidence type="ECO:0000256" key="2">
    <source>
        <dbReference type="ARBA" id="ARBA00022737"/>
    </source>
</evidence>
<dbReference type="PANTHER" id="PTHR46093:SF18">
    <property type="entry name" value="FIBRONECTIN TYPE-III DOMAIN-CONTAINING PROTEIN"/>
    <property type="match status" value="1"/>
</dbReference>
<evidence type="ECO:0000313" key="3">
    <source>
        <dbReference type="EMBL" id="OMJ65648.1"/>
    </source>
</evidence>
<dbReference type="OrthoDB" id="7676067at2759"/>
<dbReference type="Proteomes" id="UP000187209">
    <property type="component" value="Unassembled WGS sequence"/>
</dbReference>